<evidence type="ECO:0000256" key="1">
    <source>
        <dbReference type="ARBA" id="ARBA00005336"/>
    </source>
</evidence>
<evidence type="ECO:0000256" key="2">
    <source>
        <dbReference type="ARBA" id="ARBA00022801"/>
    </source>
</evidence>
<protein>
    <submittedName>
        <fullName evidence="5">Glycoside hydrolase family 3</fullName>
    </submittedName>
</protein>
<dbReference type="SUPFAM" id="SSF51445">
    <property type="entry name" value="(Trans)glycosidases"/>
    <property type="match status" value="1"/>
</dbReference>
<feature type="domain" description="Glycoside hydrolase family 3 N-terminal" evidence="4">
    <location>
        <begin position="62"/>
        <end position="383"/>
    </location>
</feature>
<dbReference type="GO" id="GO:0009254">
    <property type="term" value="P:peptidoglycan turnover"/>
    <property type="evidence" value="ECO:0007669"/>
    <property type="project" value="TreeGrafter"/>
</dbReference>
<name>A0A917M949_9BACL</name>
<keyword evidence="2 5" id="KW-0378">Hydrolase</keyword>
<dbReference type="Gene3D" id="3.20.20.300">
    <property type="entry name" value="Glycoside hydrolase, family 3, N-terminal domain"/>
    <property type="match status" value="1"/>
</dbReference>
<dbReference type="PANTHER" id="PTHR30480:SF16">
    <property type="entry name" value="GLYCOSIDE HYDROLASE FAMILY 3 DOMAIN PROTEIN"/>
    <property type="match status" value="1"/>
</dbReference>
<proteinExistence type="inferred from homology"/>
<dbReference type="AlphaFoldDB" id="A0A917M949"/>
<dbReference type="InterPro" id="IPR017853">
    <property type="entry name" value="GH"/>
</dbReference>
<gene>
    <name evidence="5" type="ORF">GCM10010918_45780</name>
</gene>
<dbReference type="InterPro" id="IPR019800">
    <property type="entry name" value="Glyco_hydro_3_AS"/>
</dbReference>
<dbReference type="InterPro" id="IPR001764">
    <property type="entry name" value="Glyco_hydro_3_N"/>
</dbReference>
<dbReference type="Pfam" id="PF00933">
    <property type="entry name" value="Glyco_hydro_3"/>
    <property type="match status" value="1"/>
</dbReference>
<evidence type="ECO:0000313" key="5">
    <source>
        <dbReference type="EMBL" id="GGG83076.1"/>
    </source>
</evidence>
<sequence>MNQLRSYRQSRRRFGKLGVVLLIGVCMLLMQSCARPQANETKPSPTAVEQDPLDRQIADMSLEDKVGQMIIAGIDGKVIDPEASKMIKDERIGGIILYGNNISDLQGMVALVNALKQANAGNSVPLLISVDQEGGKVSRMPKSFTAIPSSKKVGATNNPALAEEMGTLLAEELKLTGFNMNFAPVLDVNSNPANPIIGSRSFGSTAELVSRMGMAEMKGIRENGIIPVVKHFPGHGDTSVDSHLELPVVNKTREELAKLEWLPFEAAIEQRTDAIMVAHILYPHLDPDKPASISAAIIGDVLRGKMGYDGVVMTDDLTMGAITKNYGLAEAALDSVQAGSDIVLIAHGYDNALQVRDTLLKSIQENKLSIEQIDKSVRRILSLKQRYQLNDETVPVPDLKDLNARIKAWINKL</sequence>
<dbReference type="RefSeq" id="WP_188891827.1">
    <property type="nucleotide sequence ID" value="NZ_BMHY01000011.1"/>
</dbReference>
<dbReference type="PROSITE" id="PS00775">
    <property type="entry name" value="GLYCOSYL_HYDROL_F3"/>
    <property type="match status" value="1"/>
</dbReference>
<keyword evidence="3" id="KW-0326">Glycosidase</keyword>
<comment type="caution">
    <text evidence="5">The sequence shown here is derived from an EMBL/GenBank/DDBJ whole genome shotgun (WGS) entry which is preliminary data.</text>
</comment>
<dbReference type="GO" id="GO:0004553">
    <property type="term" value="F:hydrolase activity, hydrolyzing O-glycosyl compounds"/>
    <property type="evidence" value="ECO:0007669"/>
    <property type="project" value="InterPro"/>
</dbReference>
<organism evidence="5 6">
    <name type="scientific">Paenibacillus radicis</name>
    <name type="common">ex Gao et al. 2016</name>
    <dbReference type="NCBI Taxonomy" id="1737354"/>
    <lineage>
        <taxon>Bacteria</taxon>
        <taxon>Bacillati</taxon>
        <taxon>Bacillota</taxon>
        <taxon>Bacilli</taxon>
        <taxon>Bacillales</taxon>
        <taxon>Paenibacillaceae</taxon>
        <taxon>Paenibacillus</taxon>
    </lineage>
</organism>
<evidence type="ECO:0000259" key="4">
    <source>
        <dbReference type="Pfam" id="PF00933"/>
    </source>
</evidence>
<dbReference type="InterPro" id="IPR050226">
    <property type="entry name" value="NagZ_Beta-hexosaminidase"/>
</dbReference>
<reference evidence="5 6" key="1">
    <citation type="journal article" date="2014" name="Int. J. Syst. Evol. Microbiol.">
        <title>Complete genome sequence of Corynebacterium casei LMG S-19264T (=DSM 44701T), isolated from a smear-ripened cheese.</title>
        <authorList>
            <consortium name="US DOE Joint Genome Institute (JGI-PGF)"/>
            <person name="Walter F."/>
            <person name="Albersmeier A."/>
            <person name="Kalinowski J."/>
            <person name="Ruckert C."/>
        </authorList>
    </citation>
    <scope>NUCLEOTIDE SEQUENCE [LARGE SCALE GENOMIC DNA]</scope>
    <source>
        <strain evidence="5 6">CGMCC 1.15286</strain>
    </source>
</reference>
<dbReference type="InterPro" id="IPR036962">
    <property type="entry name" value="Glyco_hydro_3_N_sf"/>
</dbReference>
<accession>A0A917M949</accession>
<dbReference type="PROSITE" id="PS51257">
    <property type="entry name" value="PROKAR_LIPOPROTEIN"/>
    <property type="match status" value="1"/>
</dbReference>
<comment type="similarity">
    <text evidence="1">Belongs to the glycosyl hydrolase 3 family.</text>
</comment>
<keyword evidence="6" id="KW-1185">Reference proteome</keyword>
<dbReference type="GO" id="GO:0005975">
    <property type="term" value="P:carbohydrate metabolic process"/>
    <property type="evidence" value="ECO:0007669"/>
    <property type="project" value="InterPro"/>
</dbReference>
<dbReference type="EMBL" id="BMHY01000011">
    <property type="protein sequence ID" value="GGG83076.1"/>
    <property type="molecule type" value="Genomic_DNA"/>
</dbReference>
<dbReference type="PANTHER" id="PTHR30480">
    <property type="entry name" value="BETA-HEXOSAMINIDASE-RELATED"/>
    <property type="match status" value="1"/>
</dbReference>
<evidence type="ECO:0000313" key="6">
    <source>
        <dbReference type="Proteomes" id="UP000600247"/>
    </source>
</evidence>
<dbReference type="NCBIfam" id="NF003740">
    <property type="entry name" value="PRK05337.1"/>
    <property type="match status" value="1"/>
</dbReference>
<evidence type="ECO:0000256" key="3">
    <source>
        <dbReference type="ARBA" id="ARBA00023295"/>
    </source>
</evidence>
<dbReference type="Proteomes" id="UP000600247">
    <property type="component" value="Unassembled WGS sequence"/>
</dbReference>